<dbReference type="EMBL" id="HACA01014658">
    <property type="protein sequence ID" value="CDW32019.1"/>
    <property type="molecule type" value="Transcribed_RNA"/>
</dbReference>
<proteinExistence type="predicted"/>
<accession>A0A0K2U169</accession>
<name>A0A0K2U169_LEPSM</name>
<organism evidence="1">
    <name type="scientific">Lepeophtheirus salmonis</name>
    <name type="common">Salmon louse</name>
    <name type="synonym">Caligus salmonis</name>
    <dbReference type="NCBI Taxonomy" id="72036"/>
    <lineage>
        <taxon>Eukaryota</taxon>
        <taxon>Metazoa</taxon>
        <taxon>Ecdysozoa</taxon>
        <taxon>Arthropoda</taxon>
        <taxon>Crustacea</taxon>
        <taxon>Multicrustacea</taxon>
        <taxon>Hexanauplia</taxon>
        <taxon>Copepoda</taxon>
        <taxon>Siphonostomatoida</taxon>
        <taxon>Caligidae</taxon>
        <taxon>Lepeophtheirus</taxon>
    </lineage>
</organism>
<sequence>MILGIDLILMRHALFSALFADLNSCSKCETFCTIHQIENSRKPDCMMV</sequence>
<reference evidence="1" key="1">
    <citation type="submission" date="2014-05" db="EMBL/GenBank/DDBJ databases">
        <authorList>
            <person name="Chronopoulou M."/>
        </authorList>
    </citation>
    <scope>NUCLEOTIDE SEQUENCE</scope>
    <source>
        <tissue evidence="1">Whole organism</tissue>
    </source>
</reference>
<evidence type="ECO:0000313" key="1">
    <source>
        <dbReference type="EMBL" id="CDW32019.1"/>
    </source>
</evidence>
<dbReference type="AlphaFoldDB" id="A0A0K2U169"/>
<protein>
    <submittedName>
        <fullName evidence="1">Uncharacterized protein</fullName>
    </submittedName>
</protein>